<dbReference type="EMBL" id="NJIH01000003">
    <property type="protein sequence ID" value="OWT63927.1"/>
    <property type="molecule type" value="Genomic_DNA"/>
</dbReference>
<dbReference type="AlphaFoldDB" id="A0A225MRC7"/>
<keyword evidence="3" id="KW-0520">NAD</keyword>
<keyword evidence="2" id="KW-0560">Oxidoreductase</keyword>
<protein>
    <submittedName>
        <fullName evidence="6">3-oxoacyl-ACP reductase</fullName>
    </submittedName>
</protein>
<dbReference type="Proteomes" id="UP000214603">
    <property type="component" value="Unassembled WGS sequence"/>
</dbReference>
<dbReference type="InterPro" id="IPR057326">
    <property type="entry name" value="KR_dom"/>
</dbReference>
<evidence type="ECO:0000256" key="1">
    <source>
        <dbReference type="ARBA" id="ARBA00006484"/>
    </source>
</evidence>
<accession>A0A225MRC7</accession>
<reference evidence="7" key="1">
    <citation type="submission" date="2017-06" db="EMBL/GenBank/DDBJ databases">
        <title>Herbaspirillum phytohormonus sp. nov., isolated from the root nodule of Robinia pseudoacacia in lead-zinc mine.</title>
        <authorList>
            <person name="Fan M."/>
            <person name="Lin Y."/>
        </authorList>
    </citation>
    <scope>NUCLEOTIDE SEQUENCE [LARGE SCALE GENOMIC DNA]</scope>
    <source>
        <strain evidence="7">SC-089</strain>
    </source>
</reference>
<gene>
    <name evidence="6" type="ORF">CEY11_06395</name>
</gene>
<evidence type="ECO:0000313" key="6">
    <source>
        <dbReference type="EMBL" id="OWT63927.1"/>
    </source>
</evidence>
<sequence>MVSIQNKVALVTGAASGIGRAAAHLLALEGAQVLAVDRDESGVGRVCEAISARGARAGCAVCDLGEAEQIRAMVESALAQYGRIDVLVHAAGICHAMPLLQLSDDQWRETLRINLDGTFFLTRDVGRAMVEQGSGTMILMTSDRGVYGSIDYAHYAASKGGMIALTKSLALALGKHGVTVNGLNPGMTDTPLARTANPKNWDIKAAADVLGKAAMPDEIAQTILFLAGTGGAYTTGQILGTRIRYGQ</sequence>
<keyword evidence="7" id="KW-1185">Reference proteome</keyword>
<dbReference type="SMART" id="SM00822">
    <property type="entry name" value="PKS_KR"/>
    <property type="match status" value="1"/>
</dbReference>
<dbReference type="Pfam" id="PF00106">
    <property type="entry name" value="adh_short"/>
    <property type="match status" value="1"/>
</dbReference>
<comment type="similarity">
    <text evidence="1 4">Belongs to the short-chain dehydrogenases/reductases (SDR) family.</text>
</comment>
<dbReference type="PROSITE" id="PS00061">
    <property type="entry name" value="ADH_SHORT"/>
    <property type="match status" value="1"/>
</dbReference>
<dbReference type="Gene3D" id="3.40.50.720">
    <property type="entry name" value="NAD(P)-binding Rossmann-like Domain"/>
    <property type="match status" value="1"/>
</dbReference>
<dbReference type="PANTHER" id="PTHR24321:SF8">
    <property type="entry name" value="ESTRADIOL 17-BETA-DEHYDROGENASE 8-RELATED"/>
    <property type="match status" value="1"/>
</dbReference>
<proteinExistence type="inferred from homology"/>
<evidence type="ECO:0000259" key="5">
    <source>
        <dbReference type="SMART" id="SM00822"/>
    </source>
</evidence>
<evidence type="ECO:0000256" key="4">
    <source>
        <dbReference type="RuleBase" id="RU000363"/>
    </source>
</evidence>
<dbReference type="PRINTS" id="PR00080">
    <property type="entry name" value="SDRFAMILY"/>
</dbReference>
<dbReference type="InterPro" id="IPR002347">
    <property type="entry name" value="SDR_fam"/>
</dbReference>
<dbReference type="GO" id="GO:0016491">
    <property type="term" value="F:oxidoreductase activity"/>
    <property type="evidence" value="ECO:0007669"/>
    <property type="project" value="UniProtKB-KW"/>
</dbReference>
<dbReference type="InterPro" id="IPR036291">
    <property type="entry name" value="NAD(P)-bd_dom_sf"/>
</dbReference>
<dbReference type="CDD" id="cd05233">
    <property type="entry name" value="SDR_c"/>
    <property type="match status" value="1"/>
</dbReference>
<organism evidence="6 7">
    <name type="scientific">Candidimonas nitroreducens</name>
    <dbReference type="NCBI Taxonomy" id="683354"/>
    <lineage>
        <taxon>Bacteria</taxon>
        <taxon>Pseudomonadati</taxon>
        <taxon>Pseudomonadota</taxon>
        <taxon>Betaproteobacteria</taxon>
        <taxon>Burkholderiales</taxon>
        <taxon>Alcaligenaceae</taxon>
        <taxon>Candidimonas</taxon>
    </lineage>
</organism>
<dbReference type="FunFam" id="3.40.50.720:FF:000084">
    <property type="entry name" value="Short-chain dehydrogenase reductase"/>
    <property type="match status" value="1"/>
</dbReference>
<name>A0A225MRC7_9BURK</name>
<comment type="caution">
    <text evidence="6">The sequence shown here is derived from an EMBL/GenBank/DDBJ whole genome shotgun (WGS) entry which is preliminary data.</text>
</comment>
<evidence type="ECO:0000256" key="2">
    <source>
        <dbReference type="ARBA" id="ARBA00023002"/>
    </source>
</evidence>
<dbReference type="InterPro" id="IPR020904">
    <property type="entry name" value="Sc_DH/Rdtase_CS"/>
</dbReference>
<dbReference type="PRINTS" id="PR00081">
    <property type="entry name" value="GDHRDH"/>
</dbReference>
<evidence type="ECO:0000256" key="3">
    <source>
        <dbReference type="ARBA" id="ARBA00023027"/>
    </source>
</evidence>
<feature type="domain" description="Ketoreductase" evidence="5">
    <location>
        <begin position="7"/>
        <end position="186"/>
    </location>
</feature>
<evidence type="ECO:0000313" key="7">
    <source>
        <dbReference type="Proteomes" id="UP000214603"/>
    </source>
</evidence>
<dbReference type="SUPFAM" id="SSF51735">
    <property type="entry name" value="NAD(P)-binding Rossmann-fold domains"/>
    <property type="match status" value="1"/>
</dbReference>
<dbReference type="PANTHER" id="PTHR24321">
    <property type="entry name" value="DEHYDROGENASES, SHORT CHAIN"/>
    <property type="match status" value="1"/>
</dbReference>